<sequence length="135" mass="15628">MKTNLSGVIAPSRLSPLVADGLFIRQDGYYKKYFYADILCIEASGNYCYFYFEDKSRVTVACRLGAVERQLPDAYLVRVHRGFILNLRYVDTWAGNSLRARDRWIPMGDYYRANVLSCFNILDTSRENPRTGDEE</sequence>
<gene>
    <name evidence="2" type="ORF">H8S64_09175</name>
</gene>
<dbReference type="Pfam" id="PF04397">
    <property type="entry name" value="LytTR"/>
    <property type="match status" value="1"/>
</dbReference>
<evidence type="ECO:0000313" key="2">
    <source>
        <dbReference type="EMBL" id="MBC5621268.1"/>
    </source>
</evidence>
<keyword evidence="3" id="KW-1185">Reference proteome</keyword>
<dbReference type="Proteomes" id="UP000646484">
    <property type="component" value="Unassembled WGS sequence"/>
</dbReference>
<comment type="caution">
    <text evidence="2">The sequence shown here is derived from an EMBL/GenBank/DDBJ whole genome shotgun (WGS) entry which is preliminary data.</text>
</comment>
<dbReference type="RefSeq" id="WP_186975843.1">
    <property type="nucleotide sequence ID" value="NZ_JACOOH010000004.1"/>
</dbReference>
<evidence type="ECO:0000313" key="3">
    <source>
        <dbReference type="Proteomes" id="UP000646484"/>
    </source>
</evidence>
<feature type="domain" description="HTH LytTR-type" evidence="1">
    <location>
        <begin position="35"/>
        <end position="90"/>
    </location>
</feature>
<reference evidence="2 3" key="1">
    <citation type="submission" date="2020-08" db="EMBL/GenBank/DDBJ databases">
        <title>Genome public.</title>
        <authorList>
            <person name="Liu C."/>
            <person name="Sun Q."/>
        </authorList>
    </citation>
    <scope>NUCLEOTIDE SEQUENCE [LARGE SCALE GENOMIC DNA]</scope>
    <source>
        <strain evidence="2 3">NSJ-56</strain>
    </source>
</reference>
<dbReference type="Gene3D" id="2.40.50.1020">
    <property type="entry name" value="LytTr DNA-binding domain"/>
    <property type="match status" value="1"/>
</dbReference>
<dbReference type="PROSITE" id="PS50930">
    <property type="entry name" value="HTH_LYTTR"/>
    <property type="match status" value="1"/>
</dbReference>
<dbReference type="EMBL" id="JACOOH010000004">
    <property type="protein sequence ID" value="MBC5621268.1"/>
    <property type="molecule type" value="Genomic_DNA"/>
</dbReference>
<accession>A0ABR7D013</accession>
<dbReference type="InterPro" id="IPR007492">
    <property type="entry name" value="LytTR_DNA-bd_dom"/>
</dbReference>
<name>A0ABR7D013_9BACT</name>
<dbReference type="SMART" id="SM00850">
    <property type="entry name" value="LytTR"/>
    <property type="match status" value="1"/>
</dbReference>
<proteinExistence type="predicted"/>
<evidence type="ECO:0000259" key="1">
    <source>
        <dbReference type="PROSITE" id="PS50930"/>
    </source>
</evidence>
<organism evidence="2 3">
    <name type="scientific">Butyricimonas hominis</name>
    <dbReference type="NCBI Taxonomy" id="2763032"/>
    <lineage>
        <taxon>Bacteria</taxon>
        <taxon>Pseudomonadati</taxon>
        <taxon>Bacteroidota</taxon>
        <taxon>Bacteroidia</taxon>
        <taxon>Bacteroidales</taxon>
        <taxon>Odoribacteraceae</taxon>
        <taxon>Butyricimonas</taxon>
    </lineage>
</organism>
<protein>
    <submittedName>
        <fullName evidence="2">LytTR family transcriptional regulator</fullName>
    </submittedName>
</protein>